<organism evidence="2 3">
    <name type="scientific">Stegodyphus mimosarum</name>
    <name type="common">African social velvet spider</name>
    <dbReference type="NCBI Taxonomy" id="407821"/>
    <lineage>
        <taxon>Eukaryota</taxon>
        <taxon>Metazoa</taxon>
        <taxon>Ecdysozoa</taxon>
        <taxon>Arthropoda</taxon>
        <taxon>Chelicerata</taxon>
        <taxon>Arachnida</taxon>
        <taxon>Araneae</taxon>
        <taxon>Araneomorphae</taxon>
        <taxon>Entelegynae</taxon>
        <taxon>Eresoidea</taxon>
        <taxon>Eresidae</taxon>
        <taxon>Stegodyphus</taxon>
    </lineage>
</organism>
<sequence length="168" mass="19514">MESYRETRDRTKSNRSGQMAKCSIILDGRTDRHVFPRETMNGEVYRDYVLDSYVRPYAGPIGDPFLLQDDNARPHRLRIVDDYFQQETIMPLEWPARFPDLNPMEHVWDTLGRRLAVLNPPPQTLAALATALQEQWLFLPMELIDRIIPSITHRCVCCIASSGDHIPY</sequence>
<dbReference type="GO" id="GO:0003676">
    <property type="term" value="F:nucleic acid binding"/>
    <property type="evidence" value="ECO:0007669"/>
    <property type="project" value="InterPro"/>
</dbReference>
<feature type="domain" description="Tc1-like transposase DDE" evidence="1">
    <location>
        <begin position="11"/>
        <end position="115"/>
    </location>
</feature>
<dbReference type="Gene3D" id="3.30.420.10">
    <property type="entry name" value="Ribonuclease H-like superfamily/Ribonuclease H"/>
    <property type="match status" value="1"/>
</dbReference>
<gene>
    <name evidence="2" type="ORF">X975_22359</name>
</gene>
<evidence type="ECO:0000313" key="3">
    <source>
        <dbReference type="Proteomes" id="UP000054359"/>
    </source>
</evidence>
<dbReference type="InterPro" id="IPR036397">
    <property type="entry name" value="RNaseH_sf"/>
</dbReference>
<feature type="non-terminal residue" evidence="2">
    <location>
        <position position="168"/>
    </location>
</feature>
<dbReference type="OrthoDB" id="4843387at2759"/>
<evidence type="ECO:0000259" key="1">
    <source>
        <dbReference type="Pfam" id="PF13358"/>
    </source>
</evidence>
<dbReference type="Pfam" id="PF13358">
    <property type="entry name" value="DDE_3"/>
    <property type="match status" value="1"/>
</dbReference>
<dbReference type="InterPro" id="IPR038717">
    <property type="entry name" value="Tc1-like_DDE_dom"/>
</dbReference>
<dbReference type="AlphaFoldDB" id="A0A087U382"/>
<evidence type="ECO:0000313" key="2">
    <source>
        <dbReference type="EMBL" id="KFM71821.1"/>
    </source>
</evidence>
<keyword evidence="3" id="KW-1185">Reference proteome</keyword>
<dbReference type="Proteomes" id="UP000054359">
    <property type="component" value="Unassembled WGS sequence"/>
</dbReference>
<proteinExistence type="predicted"/>
<reference evidence="2 3" key="1">
    <citation type="submission" date="2013-11" db="EMBL/GenBank/DDBJ databases">
        <title>Genome sequencing of Stegodyphus mimosarum.</title>
        <authorList>
            <person name="Bechsgaard J."/>
        </authorList>
    </citation>
    <scope>NUCLEOTIDE SEQUENCE [LARGE SCALE GENOMIC DNA]</scope>
</reference>
<protein>
    <submittedName>
        <fullName evidence="2">Transposable element Tc1 transposase</fullName>
    </submittedName>
</protein>
<name>A0A087U382_STEMI</name>
<dbReference type="EMBL" id="KK117941">
    <property type="protein sequence ID" value="KFM71821.1"/>
    <property type="molecule type" value="Genomic_DNA"/>
</dbReference>
<accession>A0A087U382</accession>